<dbReference type="InterPro" id="IPR021133">
    <property type="entry name" value="HEAT_type_2"/>
</dbReference>
<comment type="caution">
    <text evidence="1">The sequence shown here is derived from an EMBL/GenBank/DDBJ whole genome shotgun (WGS) entry which is preliminary data.</text>
</comment>
<dbReference type="OrthoDB" id="3403191at2"/>
<name>A0A919GVZ2_9ACTN</name>
<protein>
    <recommendedName>
        <fullName evidence="3">HEAT repeat domain-containing protein</fullName>
    </recommendedName>
</protein>
<dbReference type="RefSeq" id="WP_157853070.1">
    <property type="nucleotide sequence ID" value="NZ_BNEE01000006.1"/>
</dbReference>
<dbReference type="AlphaFoldDB" id="A0A919GVZ2"/>
<gene>
    <name evidence="1" type="ORF">Sxan_22780</name>
</gene>
<sequence>MSDWKSDAMDDLVGQDLRDVLAGVDSPDWSVRAAAGRRLAAVPRIEEVADVLHRLLLDPHDTGVTSDTAVALLARRDVAGLRALLRARAVASSDGTADQLDAELDCDAGWMTDEGGDQLIAQLRTLTSDADPDVRSEALLRLARLN</sequence>
<evidence type="ECO:0000313" key="2">
    <source>
        <dbReference type="Proteomes" id="UP000600026"/>
    </source>
</evidence>
<dbReference type="InterPro" id="IPR016024">
    <property type="entry name" value="ARM-type_fold"/>
</dbReference>
<keyword evidence="2" id="KW-1185">Reference proteome</keyword>
<evidence type="ECO:0008006" key="3">
    <source>
        <dbReference type="Google" id="ProtNLM"/>
    </source>
</evidence>
<organism evidence="1 2">
    <name type="scientific">Streptomyces xanthophaeus</name>
    <dbReference type="NCBI Taxonomy" id="67385"/>
    <lineage>
        <taxon>Bacteria</taxon>
        <taxon>Bacillati</taxon>
        <taxon>Actinomycetota</taxon>
        <taxon>Actinomycetes</taxon>
        <taxon>Kitasatosporales</taxon>
        <taxon>Streptomycetaceae</taxon>
        <taxon>Streptomyces</taxon>
    </lineage>
</organism>
<dbReference type="Proteomes" id="UP000600026">
    <property type="component" value="Unassembled WGS sequence"/>
</dbReference>
<dbReference type="EMBL" id="BNEE01000006">
    <property type="protein sequence ID" value="GHI84914.1"/>
    <property type="molecule type" value="Genomic_DNA"/>
</dbReference>
<evidence type="ECO:0000313" key="1">
    <source>
        <dbReference type="EMBL" id="GHI84914.1"/>
    </source>
</evidence>
<dbReference type="PROSITE" id="PS50077">
    <property type="entry name" value="HEAT_REPEAT"/>
    <property type="match status" value="1"/>
</dbReference>
<reference evidence="1" key="1">
    <citation type="submission" date="2020-09" db="EMBL/GenBank/DDBJ databases">
        <title>Whole genome shotgun sequence of Streptomyces xanthophaeus NBRC 12829.</title>
        <authorList>
            <person name="Komaki H."/>
            <person name="Tamura T."/>
        </authorList>
    </citation>
    <scope>NUCLEOTIDE SEQUENCE</scope>
    <source>
        <strain evidence="1">NBRC 12829</strain>
    </source>
</reference>
<accession>A0A919GVZ2</accession>
<proteinExistence type="predicted"/>
<dbReference type="SUPFAM" id="SSF48371">
    <property type="entry name" value="ARM repeat"/>
    <property type="match status" value="1"/>
</dbReference>